<dbReference type="Gene3D" id="1.20.1070.10">
    <property type="entry name" value="Rhodopsin 7-helix transmembrane proteins"/>
    <property type="match status" value="1"/>
</dbReference>
<keyword evidence="4 5" id="KW-0472">Membrane</keyword>
<organism evidence="6 7">
    <name type="scientific">Ditylenchus destructor</name>
    <dbReference type="NCBI Taxonomy" id="166010"/>
    <lineage>
        <taxon>Eukaryota</taxon>
        <taxon>Metazoa</taxon>
        <taxon>Ecdysozoa</taxon>
        <taxon>Nematoda</taxon>
        <taxon>Chromadorea</taxon>
        <taxon>Rhabditida</taxon>
        <taxon>Tylenchina</taxon>
        <taxon>Tylenchomorpha</taxon>
        <taxon>Sphaerularioidea</taxon>
        <taxon>Anguinidae</taxon>
        <taxon>Anguininae</taxon>
        <taxon>Ditylenchus</taxon>
    </lineage>
</organism>
<protein>
    <submittedName>
        <fullName evidence="6">Serpentine type 7TM GPCR receptor class ab chemoreceptor domain-containing protein</fullName>
    </submittedName>
</protein>
<dbReference type="GO" id="GO:0016020">
    <property type="term" value="C:membrane"/>
    <property type="evidence" value="ECO:0007669"/>
    <property type="project" value="UniProtKB-SubCell"/>
</dbReference>
<dbReference type="AlphaFoldDB" id="A0AAD4MR33"/>
<gene>
    <name evidence="6" type="ORF">DdX_14911</name>
</gene>
<evidence type="ECO:0000313" key="6">
    <source>
        <dbReference type="EMBL" id="KAI1703373.1"/>
    </source>
</evidence>
<dbReference type="GO" id="GO:0004984">
    <property type="term" value="F:olfactory receptor activity"/>
    <property type="evidence" value="ECO:0007669"/>
    <property type="project" value="TreeGrafter"/>
</dbReference>
<feature type="transmembrane region" description="Helical" evidence="5">
    <location>
        <begin position="288"/>
        <end position="306"/>
    </location>
</feature>
<comment type="caution">
    <text evidence="6">The sequence shown here is derived from an EMBL/GenBank/DDBJ whole genome shotgun (WGS) entry which is preliminary data.</text>
</comment>
<keyword evidence="7" id="KW-1185">Reference proteome</keyword>
<keyword evidence="3 5" id="KW-1133">Transmembrane helix</keyword>
<dbReference type="EMBL" id="JAKKPZ010000083">
    <property type="protein sequence ID" value="KAI1703373.1"/>
    <property type="molecule type" value="Genomic_DNA"/>
</dbReference>
<evidence type="ECO:0000256" key="2">
    <source>
        <dbReference type="ARBA" id="ARBA00022692"/>
    </source>
</evidence>
<proteinExistence type="predicted"/>
<evidence type="ECO:0000256" key="1">
    <source>
        <dbReference type="ARBA" id="ARBA00004141"/>
    </source>
</evidence>
<feature type="transmembrane region" description="Helical" evidence="5">
    <location>
        <begin position="62"/>
        <end position="84"/>
    </location>
</feature>
<evidence type="ECO:0000256" key="3">
    <source>
        <dbReference type="ARBA" id="ARBA00022989"/>
    </source>
</evidence>
<feature type="transmembrane region" description="Helical" evidence="5">
    <location>
        <begin position="247"/>
        <end position="268"/>
    </location>
</feature>
<evidence type="ECO:0000256" key="5">
    <source>
        <dbReference type="SAM" id="Phobius"/>
    </source>
</evidence>
<dbReference type="PANTHER" id="PTHR31357">
    <property type="entry name" value="SERPENTINE RECEPTOR CLASS ALPHA-10"/>
    <property type="match status" value="1"/>
</dbReference>
<dbReference type="Pfam" id="PF10292">
    <property type="entry name" value="7TM_GPCR_Srab"/>
    <property type="match status" value="1"/>
</dbReference>
<evidence type="ECO:0000313" key="7">
    <source>
        <dbReference type="Proteomes" id="UP001201812"/>
    </source>
</evidence>
<sequence>MEKTVETSYNELCLTAKQMHEDLQLSLAQLGQLILSSVTLLLLIFSVWTFKRNKFALHYNFMLLITNIIILYVLHSVTLIAIELRYQIPVIFNYDPCDLLSPTWMNVLFRLPCYVYTTAYVLFHFALTTERARATIFAKRYEREGSNYAVFSMVIVWILTAVINGFMLILAWNDPKFHKPTLHIVLTTDSNSTYLIFTHFFFVTVIIITAILDYFLLYTNRKNKSKTEDYSLSRSYQINENIIVMKLIWPLDVCFAIVFAVYLIGTGYLRFIRERITVAHFVANYEVIYMILPMHSIVVLLFYLHFVKRNKSRASSVAVEPGDPTQLHFEQLESQWTATQKRKSR</sequence>
<feature type="transmembrane region" description="Helical" evidence="5">
    <location>
        <begin position="192"/>
        <end position="216"/>
    </location>
</feature>
<dbReference type="InterPro" id="IPR051080">
    <property type="entry name" value="Nematode_rcpt-like_serp_alpha"/>
</dbReference>
<dbReference type="PANTHER" id="PTHR31357:SF18">
    <property type="entry name" value="SERPENTINE RECEPTOR, CLASS T"/>
    <property type="match status" value="1"/>
</dbReference>
<keyword evidence="6" id="KW-0675">Receptor</keyword>
<name>A0AAD4MR33_9BILA</name>
<comment type="subcellular location">
    <subcellularLocation>
        <location evidence="1">Membrane</location>
        <topology evidence="1">Multi-pass membrane protein</topology>
    </subcellularLocation>
</comment>
<feature type="transmembrane region" description="Helical" evidence="5">
    <location>
        <begin position="148"/>
        <end position="172"/>
    </location>
</feature>
<evidence type="ECO:0000256" key="4">
    <source>
        <dbReference type="ARBA" id="ARBA00023136"/>
    </source>
</evidence>
<reference evidence="6" key="1">
    <citation type="submission" date="2022-01" db="EMBL/GenBank/DDBJ databases">
        <title>Genome Sequence Resource for Two Populations of Ditylenchus destructor, the Migratory Endoparasitic Phytonematode.</title>
        <authorList>
            <person name="Zhang H."/>
            <person name="Lin R."/>
            <person name="Xie B."/>
        </authorList>
    </citation>
    <scope>NUCLEOTIDE SEQUENCE</scope>
    <source>
        <strain evidence="6">BazhouSP</strain>
    </source>
</reference>
<keyword evidence="2 5" id="KW-0812">Transmembrane</keyword>
<dbReference type="Proteomes" id="UP001201812">
    <property type="component" value="Unassembled WGS sequence"/>
</dbReference>
<accession>A0AAD4MR33</accession>
<feature type="transmembrane region" description="Helical" evidence="5">
    <location>
        <begin position="104"/>
        <end position="127"/>
    </location>
</feature>
<feature type="transmembrane region" description="Helical" evidence="5">
    <location>
        <begin position="30"/>
        <end position="50"/>
    </location>
</feature>
<dbReference type="InterPro" id="IPR019408">
    <property type="entry name" value="7TM_GPCR_serpentine_rcpt_Srab"/>
</dbReference>